<organism evidence="2 3">
    <name type="scientific">Cohnella ginsengisoli</name>
    <dbReference type="NCBI Taxonomy" id="425004"/>
    <lineage>
        <taxon>Bacteria</taxon>
        <taxon>Bacillati</taxon>
        <taxon>Bacillota</taxon>
        <taxon>Bacilli</taxon>
        <taxon>Bacillales</taxon>
        <taxon>Paenibacillaceae</taxon>
        <taxon>Cohnella</taxon>
    </lineage>
</organism>
<comment type="caution">
    <text evidence="2">The sequence shown here is derived from an EMBL/GenBank/DDBJ whole genome shotgun (WGS) entry which is preliminary data.</text>
</comment>
<dbReference type="Proteomes" id="UP001153387">
    <property type="component" value="Unassembled WGS sequence"/>
</dbReference>
<proteinExistence type="predicted"/>
<accession>A0A9X4QPV6</accession>
<keyword evidence="3" id="KW-1185">Reference proteome</keyword>
<dbReference type="AlphaFoldDB" id="A0A9X4QPV6"/>
<gene>
    <name evidence="1" type="ORF">OMP38_00215</name>
    <name evidence="2" type="ORF">OMP38_26035</name>
</gene>
<dbReference type="RefSeq" id="WP_277563394.1">
    <property type="nucleotide sequence ID" value="NZ_JAPDHZ010000002.1"/>
</dbReference>
<reference evidence="2 3" key="1">
    <citation type="submission" date="2022-10" db="EMBL/GenBank/DDBJ databases">
        <title>Comparative genomic analysis of Cohnella hashimotonis sp. nov., isolated from the International Space Station.</title>
        <authorList>
            <person name="Simpson A."/>
            <person name="Venkateswaran K."/>
        </authorList>
    </citation>
    <scope>NUCLEOTIDE SEQUENCE [LARGE SCALE GENOMIC DNA]</scope>
    <source>
        <strain evidence="2 3">DSM 18997</strain>
    </source>
</reference>
<dbReference type="EMBL" id="JAPDHZ010000002">
    <property type="protein sequence ID" value="MDG0789448.1"/>
    <property type="molecule type" value="Genomic_DNA"/>
</dbReference>
<evidence type="ECO:0000313" key="2">
    <source>
        <dbReference type="EMBL" id="MDG0793897.1"/>
    </source>
</evidence>
<protein>
    <submittedName>
        <fullName evidence="2">Uncharacterized protein</fullName>
    </submittedName>
</protein>
<dbReference type="EMBL" id="JAPDHZ010000005">
    <property type="protein sequence ID" value="MDG0793897.1"/>
    <property type="molecule type" value="Genomic_DNA"/>
</dbReference>
<evidence type="ECO:0000313" key="1">
    <source>
        <dbReference type="EMBL" id="MDG0789448.1"/>
    </source>
</evidence>
<name>A0A9X4QPV6_9BACL</name>
<evidence type="ECO:0000313" key="3">
    <source>
        <dbReference type="Proteomes" id="UP001153387"/>
    </source>
</evidence>
<sequence>MIITVPSSEIASKVKSLKGMSQEKREAALSSDSSQLKLTTKEVRILRRTLLNPNDSQSETGWY</sequence>